<dbReference type="InterPro" id="IPR036186">
    <property type="entry name" value="Serpin_sf"/>
</dbReference>
<comment type="caution">
    <text evidence="1">The sequence shown here is derived from an EMBL/GenBank/DDBJ whole genome shotgun (WGS) entry which is preliminary data.</text>
</comment>
<evidence type="ECO:0000313" key="2">
    <source>
        <dbReference type="Proteomes" id="UP000598146"/>
    </source>
</evidence>
<dbReference type="RefSeq" id="WP_196419364.1">
    <property type="nucleotide sequence ID" value="NZ_JADQTO010000028.1"/>
</dbReference>
<dbReference type="SUPFAM" id="SSF56574">
    <property type="entry name" value="Serpins"/>
    <property type="match status" value="1"/>
</dbReference>
<dbReference type="Proteomes" id="UP000598146">
    <property type="component" value="Unassembled WGS sequence"/>
</dbReference>
<keyword evidence="2" id="KW-1185">Reference proteome</keyword>
<protein>
    <submittedName>
        <fullName evidence="1">Uncharacterized protein</fullName>
    </submittedName>
</protein>
<proteinExistence type="predicted"/>
<dbReference type="AlphaFoldDB" id="A0A931CHC6"/>
<reference evidence="1" key="1">
    <citation type="submission" date="2020-11" db="EMBL/GenBank/DDBJ databases">
        <title>Isolation and identification of active actinomycetes.</title>
        <authorList>
            <person name="Sun X."/>
        </authorList>
    </citation>
    <scope>NUCLEOTIDE SEQUENCE</scope>
    <source>
        <strain evidence="1">NEAU-A11</strain>
    </source>
</reference>
<evidence type="ECO:0000313" key="1">
    <source>
        <dbReference type="EMBL" id="MBG0567592.1"/>
    </source>
</evidence>
<organism evidence="1 2">
    <name type="scientific">Actinoplanes aureus</name>
    <dbReference type="NCBI Taxonomy" id="2792083"/>
    <lineage>
        <taxon>Bacteria</taxon>
        <taxon>Bacillati</taxon>
        <taxon>Actinomycetota</taxon>
        <taxon>Actinomycetes</taxon>
        <taxon>Micromonosporales</taxon>
        <taxon>Micromonosporaceae</taxon>
        <taxon>Actinoplanes</taxon>
    </lineage>
</organism>
<dbReference type="InterPro" id="IPR042178">
    <property type="entry name" value="Serpin_sf_1"/>
</dbReference>
<dbReference type="Gene3D" id="3.30.497.10">
    <property type="entry name" value="Antithrombin, subunit I, domain 2"/>
    <property type="match status" value="1"/>
</dbReference>
<accession>A0A931CHC6</accession>
<sequence length="393" mass="41730">MTDEWIPALGRYAQRLHTTAGARHHVASPLGAWLLLALTASAEPAGDELAEVLGVRPAEAASVASALLTKPHPLVAAATAVWHAEGRVDPRRLEGWRAGLPAATEVGPLPDQAALDRWAREHTFGLIDRFPIELTPQVVLLLASALATRLSWDTPFEVGPAETLGGPWASRLTRVLRTPRFGHRAFVATSRHAGEVIVHAAPATDAESGAQVRVVSVAAAGDVPPDRVIAAAYEIGRDAVTGGPAAERTSLFDLPLGDGQLWSIREKTAAMHDAEQVSAVLPAWSATSDHDLSAPELGFGAATRVLEQLVGFHCDFEAKQAATARFGRYGFEAAAVTGFATLTSMPEERPVRFAELRFAHPYAVVAVTDQPGPWHGVPVFSAWVTEPEDEAAG</sequence>
<gene>
    <name evidence="1" type="ORF">I4J89_39720</name>
</gene>
<name>A0A931CHC6_9ACTN</name>
<dbReference type="EMBL" id="JADQTO010000028">
    <property type="protein sequence ID" value="MBG0567592.1"/>
    <property type="molecule type" value="Genomic_DNA"/>
</dbReference>